<evidence type="ECO:0000259" key="10">
    <source>
        <dbReference type="PROSITE" id="PS50071"/>
    </source>
</evidence>
<comment type="similarity">
    <text evidence="6">Belongs to the Msh homeobox family.</text>
</comment>
<evidence type="ECO:0000256" key="5">
    <source>
        <dbReference type="ARBA" id="ARBA00023242"/>
    </source>
</evidence>
<accession>A0A6P3DS38</accession>
<dbReference type="Gene3D" id="1.10.10.60">
    <property type="entry name" value="Homeodomain-like"/>
    <property type="match status" value="1"/>
</dbReference>
<dbReference type="AlphaFoldDB" id="A0A6P3DS38"/>
<feature type="compositionally biased region" description="Basic and acidic residues" evidence="9">
    <location>
        <begin position="264"/>
        <end position="273"/>
    </location>
</feature>
<gene>
    <name evidence="12" type="primary">LOC100741791</name>
</gene>
<feature type="region of interest" description="Disordered" evidence="9">
    <location>
        <begin position="1"/>
        <end position="38"/>
    </location>
</feature>
<evidence type="ECO:0000256" key="1">
    <source>
        <dbReference type="ARBA" id="ARBA00004123"/>
    </source>
</evidence>
<keyword evidence="2" id="KW-0217">Developmental protein</keyword>
<sequence length="533" mass="58954">MSNSEGVVTGQGTGNDRLCEDVDMATSTSASSNLKPRSGKISFSVDSLLSDMKKTGVSGGAFARRESDDRMDTEKNVDVEARYRELLLEQQRLQSRELLARLSPHGLAFANHHHHHHHPSSRLDQDHPSAGRQEILTVKDFSRTASHDKSSSPIRIDQEVQRDRDDRRLSASSPANRIAESMIQRERGQEEDERMDRIAGPRSVSPVSRREIMDDRSDSEANRSLEGDRTTDHLDLEDQEIRSVGQSEDLNVMDSDCELDRELDNNQEKEEKSSPVVPQPIHPGVQRPSQGPPYLAGAPGAPGWNPAGFPHSLAGFAWLPPPPHPHNPHGHLYTPHGGPTSPNGDLRLPGPGPGPVRCTLRKHKPNRKPRTPFTTQQLLSLEKKFREKQYLTIAERAEFSSSLHLTETQVKIWFQNRRAKAKRLQEAEIEKLRLSARPLLHPSFGSGLMFSGVGPPGTPGVPPFIAAAMEEENKPITTGRVKSAIFKLITVLENLGEIGDFASIESAKPIPVTISERSGTDVKEIVREVGASL</sequence>
<feature type="compositionally biased region" description="Basic and acidic residues" evidence="9">
    <location>
        <begin position="208"/>
        <end position="241"/>
    </location>
</feature>
<dbReference type="PROSITE" id="PS00027">
    <property type="entry name" value="HOMEOBOX_1"/>
    <property type="match status" value="1"/>
</dbReference>
<keyword evidence="5 7" id="KW-0539">Nucleus</keyword>
<feature type="compositionally biased region" description="Basic and acidic residues" evidence="9">
    <location>
        <begin position="140"/>
        <end position="169"/>
    </location>
</feature>
<dbReference type="InterPro" id="IPR009057">
    <property type="entry name" value="Homeodomain-like_sf"/>
</dbReference>
<dbReference type="PANTHER" id="PTHR24338">
    <property type="entry name" value="HOMEOBOX PROTEIN MSX"/>
    <property type="match status" value="1"/>
</dbReference>
<feature type="region of interest" description="Disordered" evidence="9">
    <location>
        <begin position="137"/>
        <end position="252"/>
    </location>
</feature>
<evidence type="ECO:0000256" key="2">
    <source>
        <dbReference type="ARBA" id="ARBA00022473"/>
    </source>
</evidence>
<dbReference type="SUPFAM" id="SSF46689">
    <property type="entry name" value="Homeodomain-like"/>
    <property type="match status" value="1"/>
</dbReference>
<dbReference type="GO" id="GO:0000981">
    <property type="term" value="F:DNA-binding transcription factor activity, RNA polymerase II-specific"/>
    <property type="evidence" value="ECO:0007669"/>
    <property type="project" value="InterPro"/>
</dbReference>
<dbReference type="Proteomes" id="UP000515180">
    <property type="component" value="Unplaced"/>
</dbReference>
<dbReference type="Pfam" id="PF00046">
    <property type="entry name" value="Homeodomain"/>
    <property type="match status" value="1"/>
</dbReference>
<reference evidence="12" key="1">
    <citation type="submission" date="2025-08" db="UniProtKB">
        <authorList>
            <consortium name="RefSeq"/>
        </authorList>
    </citation>
    <scope>IDENTIFICATION</scope>
</reference>
<dbReference type="PRINTS" id="PR00024">
    <property type="entry name" value="HOMEOBOX"/>
</dbReference>
<evidence type="ECO:0000256" key="3">
    <source>
        <dbReference type="ARBA" id="ARBA00023125"/>
    </source>
</evidence>
<organism evidence="11 12">
    <name type="scientific">Bombus impatiens</name>
    <name type="common">Bumblebee</name>
    <dbReference type="NCBI Taxonomy" id="132113"/>
    <lineage>
        <taxon>Eukaryota</taxon>
        <taxon>Metazoa</taxon>
        <taxon>Ecdysozoa</taxon>
        <taxon>Arthropoda</taxon>
        <taxon>Hexapoda</taxon>
        <taxon>Insecta</taxon>
        <taxon>Pterygota</taxon>
        <taxon>Neoptera</taxon>
        <taxon>Endopterygota</taxon>
        <taxon>Hymenoptera</taxon>
        <taxon>Apocrita</taxon>
        <taxon>Aculeata</taxon>
        <taxon>Apoidea</taxon>
        <taxon>Anthophila</taxon>
        <taxon>Apidae</taxon>
        <taxon>Bombus</taxon>
        <taxon>Pyrobombus</taxon>
    </lineage>
</organism>
<dbReference type="RefSeq" id="XP_003489916.1">
    <property type="nucleotide sequence ID" value="XM_003489868.3"/>
</dbReference>
<dbReference type="CDD" id="cd00086">
    <property type="entry name" value="homeodomain"/>
    <property type="match status" value="1"/>
</dbReference>
<dbReference type="PANTHER" id="PTHR24338:SF0">
    <property type="entry name" value="MUSCLE SEGMENTATION HOMEOBOX"/>
    <property type="match status" value="1"/>
</dbReference>
<keyword evidence="11" id="KW-1185">Reference proteome</keyword>
<dbReference type="GO" id="GO:0000977">
    <property type="term" value="F:RNA polymerase II transcription regulatory region sequence-specific DNA binding"/>
    <property type="evidence" value="ECO:0007669"/>
    <property type="project" value="TreeGrafter"/>
</dbReference>
<dbReference type="GeneID" id="100741791"/>
<name>A0A6P3DS38_BOMIM</name>
<dbReference type="InterPro" id="IPR001356">
    <property type="entry name" value="HD"/>
</dbReference>
<evidence type="ECO:0000256" key="4">
    <source>
        <dbReference type="ARBA" id="ARBA00023155"/>
    </source>
</evidence>
<evidence type="ECO:0000256" key="8">
    <source>
        <dbReference type="RuleBase" id="RU000682"/>
    </source>
</evidence>
<dbReference type="GO" id="GO:0005634">
    <property type="term" value="C:nucleus"/>
    <property type="evidence" value="ECO:0007669"/>
    <property type="project" value="UniProtKB-SubCell"/>
</dbReference>
<dbReference type="PROSITE" id="PS50071">
    <property type="entry name" value="HOMEOBOX_2"/>
    <property type="match status" value="1"/>
</dbReference>
<dbReference type="KEGG" id="bim:100741791"/>
<proteinExistence type="inferred from homology"/>
<dbReference type="SMART" id="SM00389">
    <property type="entry name" value="HOX"/>
    <property type="match status" value="1"/>
</dbReference>
<dbReference type="GO" id="GO:0048598">
    <property type="term" value="P:embryonic morphogenesis"/>
    <property type="evidence" value="ECO:0007669"/>
    <property type="project" value="TreeGrafter"/>
</dbReference>
<protein>
    <submittedName>
        <fullName evidence="12">Uncharacterized protein LOC100741791</fullName>
    </submittedName>
</protein>
<feature type="compositionally biased region" description="Polar residues" evidence="9">
    <location>
        <begin position="25"/>
        <end position="35"/>
    </location>
</feature>
<evidence type="ECO:0000313" key="11">
    <source>
        <dbReference type="Proteomes" id="UP000515180"/>
    </source>
</evidence>
<comment type="subcellular location">
    <subcellularLocation>
        <location evidence="1 7 8">Nucleus</location>
    </subcellularLocation>
</comment>
<dbReference type="OrthoDB" id="6159439at2759"/>
<keyword evidence="3 7" id="KW-0238">DNA-binding</keyword>
<evidence type="ECO:0000313" key="12">
    <source>
        <dbReference type="RefSeq" id="XP_003489916.1"/>
    </source>
</evidence>
<dbReference type="InterPro" id="IPR020479">
    <property type="entry name" value="HD_metazoa"/>
</dbReference>
<feature type="compositionally biased region" description="Basic and acidic residues" evidence="9">
    <location>
        <begin position="183"/>
        <end position="199"/>
    </location>
</feature>
<evidence type="ECO:0000256" key="7">
    <source>
        <dbReference type="PROSITE-ProRule" id="PRU00108"/>
    </source>
</evidence>
<feature type="region of interest" description="Disordered" evidence="9">
    <location>
        <begin position="264"/>
        <end position="299"/>
    </location>
</feature>
<evidence type="ECO:0000256" key="9">
    <source>
        <dbReference type="SAM" id="MobiDB-lite"/>
    </source>
</evidence>
<evidence type="ECO:0000256" key="6">
    <source>
        <dbReference type="ARBA" id="ARBA00038425"/>
    </source>
</evidence>
<dbReference type="OMA" id="LCEDVDM"/>
<feature type="DNA-binding region" description="Homeobox" evidence="7">
    <location>
        <begin position="366"/>
        <end position="425"/>
    </location>
</feature>
<dbReference type="CTD" id="100114980"/>
<feature type="domain" description="Homeobox" evidence="10">
    <location>
        <begin position="364"/>
        <end position="424"/>
    </location>
</feature>
<dbReference type="InterPro" id="IPR017970">
    <property type="entry name" value="Homeobox_CS"/>
</dbReference>
<dbReference type="InterPro" id="IPR050674">
    <property type="entry name" value="Msh_Homeobox_Regulators"/>
</dbReference>
<keyword evidence="4 7" id="KW-0371">Homeobox</keyword>